<feature type="compositionally biased region" description="Polar residues" evidence="1">
    <location>
        <begin position="35"/>
        <end position="46"/>
    </location>
</feature>
<feature type="signal peptide" evidence="2">
    <location>
        <begin position="1"/>
        <end position="28"/>
    </location>
</feature>
<reference evidence="3 4" key="1">
    <citation type="submission" date="2014-07" db="EMBL/GenBank/DDBJ databases">
        <authorList>
            <person name="McCorrison J."/>
            <person name="Sanka R."/>
            <person name="Torralba M."/>
            <person name="Gillis M."/>
            <person name="Haft D.H."/>
            <person name="Methe B."/>
            <person name="Sutton G."/>
            <person name="Nelson K.E."/>
        </authorList>
    </citation>
    <scope>NUCLEOTIDE SEQUENCE [LARGE SCALE GENOMIC DNA]</scope>
    <source>
        <strain evidence="3 4">DNF00011</strain>
    </source>
</reference>
<organism evidence="3 4">
    <name type="scientific">Pseudoglutamicibacter albus DNF00011</name>
    <dbReference type="NCBI Taxonomy" id="1401063"/>
    <lineage>
        <taxon>Bacteria</taxon>
        <taxon>Bacillati</taxon>
        <taxon>Actinomycetota</taxon>
        <taxon>Actinomycetes</taxon>
        <taxon>Micrococcales</taxon>
        <taxon>Micrococcaceae</taxon>
        <taxon>Pseudoglutamicibacter</taxon>
    </lineage>
</organism>
<protein>
    <recommendedName>
        <fullName evidence="5">DUF306 domain-containing protein</fullName>
    </recommendedName>
</protein>
<evidence type="ECO:0000313" key="4">
    <source>
        <dbReference type="Proteomes" id="UP000053528"/>
    </source>
</evidence>
<keyword evidence="2" id="KW-0732">Signal</keyword>
<dbReference type="Proteomes" id="UP000053528">
    <property type="component" value="Unassembled WGS sequence"/>
</dbReference>
<feature type="chain" id="PRO_5001916303" description="DUF306 domain-containing protein" evidence="2">
    <location>
        <begin position="29"/>
        <end position="206"/>
    </location>
</feature>
<evidence type="ECO:0000256" key="2">
    <source>
        <dbReference type="SAM" id="SignalP"/>
    </source>
</evidence>
<evidence type="ECO:0008006" key="5">
    <source>
        <dbReference type="Google" id="ProtNLM"/>
    </source>
</evidence>
<comment type="caution">
    <text evidence="3">The sequence shown here is derived from an EMBL/GenBank/DDBJ whole genome shotgun (WGS) entry which is preliminary data.</text>
</comment>
<evidence type="ECO:0000313" key="3">
    <source>
        <dbReference type="EMBL" id="KGF20567.1"/>
    </source>
</evidence>
<proteinExistence type="predicted"/>
<sequence>MSRLSTRTVRAVALLAPASLVVASLAGCAPKHPTTLDSPTPESSQFHQKDGSVEGENTNQGENTHAEPTSEAASGEASSTESGKDSGVSALGFSENTHLTVKSFTVKGAVSEAKLGGFMLTPSGSGKGTLAVIDQCANETYDVDVQGSDATVTQSYSNVTNCQGEALTAAEDLGDFLTSGKLRISEATNGVELTNGQDKLVLRKAD</sequence>
<feature type="compositionally biased region" description="Low complexity" evidence="1">
    <location>
        <begin position="66"/>
        <end position="81"/>
    </location>
</feature>
<feature type="region of interest" description="Disordered" evidence="1">
    <location>
        <begin position="29"/>
        <end position="89"/>
    </location>
</feature>
<dbReference type="PROSITE" id="PS51257">
    <property type="entry name" value="PROKAR_LIPOPROTEIN"/>
    <property type="match status" value="1"/>
</dbReference>
<dbReference type="AlphaFoldDB" id="A0A095ZPR9"/>
<name>A0A095ZPR9_9MICC</name>
<accession>A0A095ZPR9</accession>
<dbReference type="RefSeq" id="WP_035755623.1">
    <property type="nucleotide sequence ID" value="NZ_JRNH01000013.1"/>
</dbReference>
<dbReference type="EMBL" id="JRNH01000013">
    <property type="protein sequence ID" value="KGF20567.1"/>
    <property type="molecule type" value="Genomic_DNA"/>
</dbReference>
<evidence type="ECO:0000256" key="1">
    <source>
        <dbReference type="SAM" id="MobiDB-lite"/>
    </source>
</evidence>
<gene>
    <name evidence="3" type="ORF">HMPREF2128_04745</name>
</gene>